<comment type="caution">
    <text evidence="7">The sequence shown here is derived from an EMBL/GenBank/DDBJ whole genome shotgun (WGS) entry which is preliminary data.</text>
</comment>
<evidence type="ECO:0000256" key="3">
    <source>
        <dbReference type="ARBA" id="ARBA00022989"/>
    </source>
</evidence>
<sequence>MTEPLPLKRNARNRWTLGLILLGVVVILWVASGFLINNIFESGEYRKPYFVTYLNTGTFTIYLLPTLFRYLNKSTVQHQHSIGRRDLNHSSAEETGTSTSSSSSGNMPHYVPNVISLKENETGEREGLLTPNSASSENIVQSVLEADIAAAAAAESTRQFTVRETAIFSSQFCILWFLANLLSNACLSYTSVSNSTILLSTSSFFTLIIGALFRVETITTQKVLALVVSIVGLYLITVSSAAANDDTNDAVAHSNAWLGNLMALLSAVVYGLYTTLLKVCIGDNESRINMYLFFGFVGLFNIILLWPVITLFNYIGVETFELPGSLHVWVIVLANAATTIISDFCWALAMLMTSPLVVTVGLSATIPLAIAGDMILKSHYDSLIYYIGASIMVAAIFRINHLENAENSRKHEHD</sequence>
<dbReference type="SUPFAM" id="SSF103481">
    <property type="entry name" value="Multidrug resistance efflux transporter EmrE"/>
    <property type="match status" value="1"/>
</dbReference>
<dbReference type="PANTHER" id="PTHR23051">
    <property type="entry name" value="SOLUTE CARRIER FAMILY 35, MEMBER F5"/>
    <property type="match status" value="1"/>
</dbReference>
<feature type="transmembrane region" description="Helical" evidence="6">
    <location>
        <begin position="166"/>
        <end position="190"/>
    </location>
</feature>
<feature type="transmembrane region" description="Helical" evidence="6">
    <location>
        <begin position="382"/>
        <end position="400"/>
    </location>
</feature>
<keyword evidence="8" id="KW-1185">Reference proteome</keyword>
<feature type="transmembrane region" description="Helical" evidence="6">
    <location>
        <begin position="327"/>
        <end position="349"/>
    </location>
</feature>
<dbReference type="AlphaFoldDB" id="A0A0J9X784"/>
<dbReference type="Proteomes" id="UP000242525">
    <property type="component" value="Unassembled WGS sequence"/>
</dbReference>
<dbReference type="InterPro" id="IPR037185">
    <property type="entry name" value="EmrE-like"/>
</dbReference>
<dbReference type="EMBL" id="CCBN010000004">
    <property type="protein sequence ID" value="CDO53290.1"/>
    <property type="molecule type" value="Genomic_DNA"/>
</dbReference>
<evidence type="ECO:0000256" key="5">
    <source>
        <dbReference type="SAM" id="MobiDB-lite"/>
    </source>
</evidence>
<feature type="compositionally biased region" description="Basic and acidic residues" evidence="5">
    <location>
        <begin position="83"/>
        <end position="92"/>
    </location>
</feature>
<keyword evidence="3 6" id="KW-1133">Transmembrane helix</keyword>
<keyword evidence="2 6" id="KW-0812">Transmembrane</keyword>
<dbReference type="STRING" id="1173061.A0A0J9X784"/>
<dbReference type="Pfam" id="PF16913">
    <property type="entry name" value="PUNUT"/>
    <property type="match status" value="1"/>
</dbReference>
<feature type="compositionally biased region" description="Low complexity" evidence="5">
    <location>
        <begin position="93"/>
        <end position="105"/>
    </location>
</feature>
<evidence type="ECO:0000256" key="6">
    <source>
        <dbReference type="SAM" id="Phobius"/>
    </source>
</evidence>
<dbReference type="PANTHER" id="PTHR23051:SF0">
    <property type="entry name" value="SOLUTE CARRIER FAMILY 35 MEMBER F5"/>
    <property type="match status" value="1"/>
</dbReference>
<comment type="subcellular location">
    <subcellularLocation>
        <location evidence="1">Membrane</location>
        <topology evidence="1">Multi-pass membrane protein</topology>
    </subcellularLocation>
</comment>
<feature type="transmembrane region" description="Helical" evidence="6">
    <location>
        <begin position="196"/>
        <end position="216"/>
    </location>
</feature>
<feature type="transmembrane region" description="Helical" evidence="6">
    <location>
        <begin position="291"/>
        <end position="315"/>
    </location>
</feature>
<name>A0A0J9X784_GEOCN</name>
<evidence type="ECO:0000313" key="7">
    <source>
        <dbReference type="EMBL" id="CDO53290.1"/>
    </source>
</evidence>
<organism evidence="7 8">
    <name type="scientific">Geotrichum candidum</name>
    <name type="common">Oospora lactis</name>
    <name type="synonym">Dipodascus geotrichum</name>
    <dbReference type="NCBI Taxonomy" id="1173061"/>
    <lineage>
        <taxon>Eukaryota</taxon>
        <taxon>Fungi</taxon>
        <taxon>Dikarya</taxon>
        <taxon>Ascomycota</taxon>
        <taxon>Saccharomycotina</taxon>
        <taxon>Dipodascomycetes</taxon>
        <taxon>Dipodascales</taxon>
        <taxon>Dipodascaceae</taxon>
        <taxon>Geotrichum</taxon>
    </lineage>
</organism>
<dbReference type="GO" id="GO:0000329">
    <property type="term" value="C:fungal-type vacuole membrane"/>
    <property type="evidence" value="ECO:0007669"/>
    <property type="project" value="TreeGrafter"/>
</dbReference>
<evidence type="ECO:0000256" key="4">
    <source>
        <dbReference type="ARBA" id="ARBA00023136"/>
    </source>
</evidence>
<keyword evidence="4 6" id="KW-0472">Membrane</keyword>
<feature type="transmembrane region" description="Helical" evidence="6">
    <location>
        <begin position="15"/>
        <end position="36"/>
    </location>
</feature>
<feature type="transmembrane region" description="Helical" evidence="6">
    <location>
        <begin position="223"/>
        <end position="244"/>
    </location>
</feature>
<gene>
    <name evidence="7" type="ORF">BN980_GECA04s07358g</name>
</gene>
<protein>
    <recommendedName>
        <fullName evidence="9">EamA domain-containing protein</fullName>
    </recommendedName>
</protein>
<feature type="region of interest" description="Disordered" evidence="5">
    <location>
        <begin position="82"/>
        <end position="108"/>
    </location>
</feature>
<evidence type="ECO:0000256" key="1">
    <source>
        <dbReference type="ARBA" id="ARBA00004141"/>
    </source>
</evidence>
<evidence type="ECO:0008006" key="9">
    <source>
        <dbReference type="Google" id="ProtNLM"/>
    </source>
</evidence>
<feature type="transmembrane region" description="Helical" evidence="6">
    <location>
        <begin position="356"/>
        <end position="376"/>
    </location>
</feature>
<feature type="transmembrane region" description="Helical" evidence="6">
    <location>
        <begin position="256"/>
        <end position="279"/>
    </location>
</feature>
<feature type="transmembrane region" description="Helical" evidence="6">
    <location>
        <begin position="48"/>
        <end position="71"/>
    </location>
</feature>
<evidence type="ECO:0000256" key="2">
    <source>
        <dbReference type="ARBA" id="ARBA00022692"/>
    </source>
</evidence>
<evidence type="ECO:0000313" key="8">
    <source>
        <dbReference type="Proteomes" id="UP000242525"/>
    </source>
</evidence>
<accession>A0A0J9X784</accession>
<proteinExistence type="predicted"/>
<reference evidence="7" key="1">
    <citation type="submission" date="2014-03" db="EMBL/GenBank/DDBJ databases">
        <authorList>
            <person name="Casaregola S."/>
        </authorList>
    </citation>
    <scope>NUCLEOTIDE SEQUENCE [LARGE SCALE GENOMIC DNA]</scope>
    <source>
        <strain evidence="7">CLIB 918</strain>
    </source>
</reference>
<dbReference type="OrthoDB" id="1436450at2759"/>